<comment type="caution">
    <text evidence="1">The sequence shown here is derived from an EMBL/GenBank/DDBJ whole genome shotgun (WGS) entry which is preliminary data.</text>
</comment>
<dbReference type="Pfam" id="PF20390">
    <property type="entry name" value="DUF6685"/>
    <property type="match status" value="1"/>
</dbReference>
<reference evidence="1" key="1">
    <citation type="submission" date="2023-06" db="EMBL/GenBank/DDBJ databases">
        <authorList>
            <person name="Jiang Y."/>
            <person name="Liu Q."/>
        </authorList>
    </citation>
    <scope>NUCLEOTIDE SEQUENCE</scope>
    <source>
        <strain evidence="1">CGMCC 1.12090</strain>
    </source>
</reference>
<proteinExistence type="predicted"/>
<dbReference type="EMBL" id="JAUKVY010000027">
    <property type="protein sequence ID" value="MDO1536365.1"/>
    <property type="molecule type" value="Genomic_DNA"/>
</dbReference>
<accession>A0ABT8SBR6</accession>
<dbReference type="Proteomes" id="UP001169027">
    <property type="component" value="Unassembled WGS sequence"/>
</dbReference>
<evidence type="ECO:0000313" key="2">
    <source>
        <dbReference type="Proteomes" id="UP001169027"/>
    </source>
</evidence>
<gene>
    <name evidence="1" type="ORF">Q2T77_29175</name>
</gene>
<keyword evidence="2" id="KW-1185">Reference proteome</keyword>
<name>A0ABT8SBR6_9BURK</name>
<evidence type="ECO:0000313" key="1">
    <source>
        <dbReference type="EMBL" id="MDO1536365.1"/>
    </source>
</evidence>
<sequence length="197" mass="22216">MTPLSTRMFDTRARALSAQLRSHPGLHTALPDDSEFVWETFGRSMVHRWERVDRAYLAGRICWPPSVFDIAAVDREGIRLEALRVSRLNMAFHMFVLPGEPVYFAGVRAELERLGPDYGVMDLPVPIRSDVAQVLLLPKDDHKATRVAGVFSREGAIDFGAYLERVIRRDLIALGERHLGQWSPGEGVADEPERPRG</sequence>
<dbReference type="RefSeq" id="WP_301814387.1">
    <property type="nucleotide sequence ID" value="NZ_JAUJZH010000027.1"/>
</dbReference>
<dbReference type="InterPro" id="IPR046507">
    <property type="entry name" value="DUF6685"/>
</dbReference>
<organism evidence="1 2">
    <name type="scientific">Variovorax ginsengisoli</name>
    <dbReference type="NCBI Taxonomy" id="363844"/>
    <lineage>
        <taxon>Bacteria</taxon>
        <taxon>Pseudomonadati</taxon>
        <taxon>Pseudomonadota</taxon>
        <taxon>Betaproteobacteria</taxon>
        <taxon>Burkholderiales</taxon>
        <taxon>Comamonadaceae</taxon>
        <taxon>Variovorax</taxon>
    </lineage>
</organism>
<evidence type="ECO:0008006" key="3">
    <source>
        <dbReference type="Google" id="ProtNLM"/>
    </source>
</evidence>
<protein>
    <recommendedName>
        <fullName evidence="3">DUF1990 domain-containing protein</fullName>
    </recommendedName>
</protein>